<evidence type="ECO:0000256" key="1">
    <source>
        <dbReference type="ARBA" id="ARBA00002286"/>
    </source>
</evidence>
<comment type="caution">
    <text evidence="3">The sequence shown here is derived from an EMBL/GenBank/DDBJ whole genome shotgun (WGS) entry which is preliminary data.</text>
</comment>
<dbReference type="InterPro" id="IPR048020">
    <property type="entry name" value="Transpos_IS3"/>
</dbReference>
<evidence type="ECO:0000313" key="4">
    <source>
        <dbReference type="Proteomes" id="UP000571018"/>
    </source>
</evidence>
<dbReference type="Pfam" id="PF13276">
    <property type="entry name" value="HTH_21"/>
    <property type="match status" value="1"/>
</dbReference>
<dbReference type="InterPro" id="IPR001584">
    <property type="entry name" value="Integrase_cat-core"/>
</dbReference>
<dbReference type="PANTHER" id="PTHR46889">
    <property type="entry name" value="TRANSPOSASE INSF FOR INSERTION SEQUENCE IS3B-RELATED"/>
    <property type="match status" value="1"/>
</dbReference>
<evidence type="ECO:0000259" key="2">
    <source>
        <dbReference type="PROSITE" id="PS50994"/>
    </source>
</evidence>
<dbReference type="NCBIfam" id="NF033516">
    <property type="entry name" value="transpos_IS3"/>
    <property type="match status" value="1"/>
</dbReference>
<dbReference type="Proteomes" id="UP000571018">
    <property type="component" value="Unassembled WGS sequence"/>
</dbReference>
<dbReference type="AlphaFoldDB" id="A0A839A6Y0"/>
<dbReference type="Gene3D" id="3.30.420.10">
    <property type="entry name" value="Ribonuclease H-like superfamily/Ribonuclease H"/>
    <property type="match status" value="1"/>
</dbReference>
<accession>A0A839A6Y0</accession>
<comment type="function">
    <text evidence="1">Involved in the transposition of the insertion sequence.</text>
</comment>
<dbReference type="PANTHER" id="PTHR46889:SF4">
    <property type="entry name" value="TRANSPOSASE INSO FOR INSERTION SEQUENCE ELEMENT IS911B-RELATED"/>
    <property type="match status" value="1"/>
</dbReference>
<feature type="domain" description="Integrase catalytic" evidence="2">
    <location>
        <begin position="141"/>
        <end position="296"/>
    </location>
</feature>
<protein>
    <submittedName>
        <fullName evidence="3">IS3 family transposase</fullName>
    </submittedName>
</protein>
<dbReference type="GO" id="GO:0015074">
    <property type="term" value="P:DNA integration"/>
    <property type="evidence" value="ECO:0007669"/>
    <property type="project" value="InterPro"/>
</dbReference>
<dbReference type="InterPro" id="IPR025948">
    <property type="entry name" value="HTH-like_dom"/>
</dbReference>
<dbReference type="Pfam" id="PF00665">
    <property type="entry name" value="rve"/>
    <property type="match status" value="1"/>
</dbReference>
<dbReference type="SUPFAM" id="SSF53098">
    <property type="entry name" value="Ribonuclease H-like"/>
    <property type="match status" value="1"/>
</dbReference>
<sequence>MTRSGKRVDVSQTRLEAEYQTIKKLHEEKAYKVTWLCQVLKVSRSGYYKWLNRQPSQTKLRLEKLMALIQEAHEKFKGIYGYRRMTIYLNHFQQAAVNHKCVYRLMKWMGIQAVIRRKRYRYKAHTPSHVAEIVLNRAFQEEYKPFEILLTDVTEFKYGTASKAYLSAIYDYGAKKVVAYHLSNRNNNTLVRDTVAQITDVIMPAVTPIHSDRGSQYTTHFFNHFIDEFDLIQSMSRAGKCIDNGPMESFRGTIKEEMYRLKTYDTFEALEADIHQYITFYNEERVTLSMGLSIPV</sequence>
<gene>
    <name evidence="3" type="ORF">HW423_06890</name>
</gene>
<dbReference type="EMBL" id="JACAOA010000016">
    <property type="protein sequence ID" value="MBA5729508.1"/>
    <property type="molecule type" value="Genomic_DNA"/>
</dbReference>
<dbReference type="InterPro" id="IPR050900">
    <property type="entry name" value="Transposase_IS3/IS150/IS904"/>
</dbReference>
<dbReference type="InterPro" id="IPR012337">
    <property type="entry name" value="RNaseH-like_sf"/>
</dbReference>
<reference evidence="3 4" key="1">
    <citation type="submission" date="2020-06" db="EMBL/GenBank/DDBJ databases">
        <title>Reclassification of Facklamia ignava, Facklamia soureckii and Facklami tabacinasalis as Falseniella iganva gen. nov., comb. nov., Hutsoniella ignava gen. nov., comb. nov., and Ruoffia tabacinasalis gen. nov., comb. nov and description of Ruoffia haltotolerans sp. nov., isolated from hypersaline Inland Sea of Qatar.</title>
        <authorList>
            <person name="Fotedar R."/>
            <person name="Sankaranarayanan K."/>
            <person name="Lawson P."/>
            <person name="Caldwell M."/>
            <person name="Zeyara A."/>
            <person name="Al Malki A."/>
            <person name="Ali M."/>
        </authorList>
    </citation>
    <scope>NUCLEOTIDE SEQUENCE [LARGE SCALE GENOMIC DNA]</scope>
    <source>
        <strain evidence="3 4">INB8</strain>
    </source>
</reference>
<proteinExistence type="predicted"/>
<organism evidence="3 4">
    <name type="scientific">Ruoffia halotolerans</name>
    <dbReference type="NCBI Taxonomy" id="2748684"/>
    <lineage>
        <taxon>Bacteria</taxon>
        <taxon>Bacillati</taxon>
        <taxon>Bacillota</taxon>
        <taxon>Bacilli</taxon>
        <taxon>Lactobacillales</taxon>
        <taxon>Aerococcaceae</taxon>
        <taxon>Ruoffia</taxon>
    </lineage>
</organism>
<dbReference type="RefSeq" id="WP_218931224.1">
    <property type="nucleotide sequence ID" value="NZ_JACAOA010000016.1"/>
</dbReference>
<dbReference type="PROSITE" id="PS50994">
    <property type="entry name" value="INTEGRASE"/>
    <property type="match status" value="1"/>
</dbReference>
<dbReference type="InterPro" id="IPR036397">
    <property type="entry name" value="RNaseH_sf"/>
</dbReference>
<dbReference type="Pfam" id="PF13333">
    <property type="entry name" value="rve_2"/>
    <property type="match status" value="1"/>
</dbReference>
<name>A0A839A6Y0_9LACT</name>
<dbReference type="GO" id="GO:0003676">
    <property type="term" value="F:nucleic acid binding"/>
    <property type="evidence" value="ECO:0007669"/>
    <property type="project" value="InterPro"/>
</dbReference>
<keyword evidence="4" id="KW-1185">Reference proteome</keyword>
<evidence type="ECO:0000313" key="3">
    <source>
        <dbReference type="EMBL" id="MBA5729508.1"/>
    </source>
</evidence>